<dbReference type="GO" id="GO:0003677">
    <property type="term" value="F:DNA binding"/>
    <property type="evidence" value="ECO:0007669"/>
    <property type="project" value="InterPro"/>
</dbReference>
<dbReference type="InterPro" id="IPR001138">
    <property type="entry name" value="Zn2Cys6_DnaBD"/>
</dbReference>
<keyword evidence="5" id="KW-0539">Nucleus</keyword>
<dbReference type="SMART" id="SM00906">
    <property type="entry name" value="Fungal_trans"/>
    <property type="match status" value="1"/>
</dbReference>
<dbReference type="PANTHER" id="PTHR47338">
    <property type="entry name" value="ZN(II)2CYS6 TRANSCRIPTION FACTOR (EUROFUNG)-RELATED"/>
    <property type="match status" value="1"/>
</dbReference>
<feature type="region of interest" description="Disordered" evidence="6">
    <location>
        <begin position="45"/>
        <end position="116"/>
    </location>
</feature>
<evidence type="ECO:0000313" key="9">
    <source>
        <dbReference type="Proteomes" id="UP000092666"/>
    </source>
</evidence>
<dbReference type="Pfam" id="PF04082">
    <property type="entry name" value="Fungal_trans"/>
    <property type="match status" value="1"/>
</dbReference>
<dbReference type="GO" id="GO:0000981">
    <property type="term" value="F:DNA-binding transcription factor activity, RNA polymerase II-specific"/>
    <property type="evidence" value="ECO:0007669"/>
    <property type="project" value="InterPro"/>
</dbReference>
<dbReference type="EMBL" id="KV700140">
    <property type="protein sequence ID" value="OCF30871.1"/>
    <property type="molecule type" value="Genomic_DNA"/>
</dbReference>
<dbReference type="PROSITE" id="PS00463">
    <property type="entry name" value="ZN2_CY6_FUNGAL_1"/>
    <property type="match status" value="1"/>
</dbReference>
<feature type="compositionally biased region" description="Polar residues" evidence="6">
    <location>
        <begin position="45"/>
        <end position="68"/>
    </location>
</feature>
<dbReference type="InterPro" id="IPR036864">
    <property type="entry name" value="Zn2-C6_fun-type_DNA-bd_sf"/>
</dbReference>
<evidence type="ECO:0000313" key="8">
    <source>
        <dbReference type="EMBL" id="OCF30871.1"/>
    </source>
</evidence>
<dbReference type="Proteomes" id="UP000092666">
    <property type="component" value="Unassembled WGS sequence"/>
</dbReference>
<keyword evidence="4" id="KW-0804">Transcription</keyword>
<evidence type="ECO:0000256" key="1">
    <source>
        <dbReference type="ARBA" id="ARBA00004123"/>
    </source>
</evidence>
<keyword evidence="2" id="KW-0479">Metal-binding</keyword>
<evidence type="ECO:0000256" key="4">
    <source>
        <dbReference type="ARBA" id="ARBA00023163"/>
    </source>
</evidence>
<comment type="subcellular location">
    <subcellularLocation>
        <location evidence="1">Nucleus</location>
    </subcellularLocation>
</comment>
<dbReference type="OrthoDB" id="2309723at2759"/>
<accession>A0A1B9GIS8</accession>
<dbReference type="CDD" id="cd00067">
    <property type="entry name" value="GAL4"/>
    <property type="match status" value="1"/>
</dbReference>
<dbReference type="PROSITE" id="PS50048">
    <property type="entry name" value="ZN2_CY6_FUNGAL_2"/>
    <property type="match status" value="1"/>
</dbReference>
<evidence type="ECO:0000259" key="7">
    <source>
        <dbReference type="PROSITE" id="PS50048"/>
    </source>
</evidence>
<dbReference type="Pfam" id="PF00172">
    <property type="entry name" value="Zn_clus"/>
    <property type="match status" value="1"/>
</dbReference>
<protein>
    <recommendedName>
        <fullName evidence="7">Zn(2)-C6 fungal-type domain-containing protein</fullName>
    </recommendedName>
</protein>
<organism evidence="8 9">
    <name type="scientific">Kwoniella heveanensis BCC8398</name>
    <dbReference type="NCBI Taxonomy" id="1296120"/>
    <lineage>
        <taxon>Eukaryota</taxon>
        <taxon>Fungi</taxon>
        <taxon>Dikarya</taxon>
        <taxon>Basidiomycota</taxon>
        <taxon>Agaricomycotina</taxon>
        <taxon>Tremellomycetes</taxon>
        <taxon>Tremellales</taxon>
        <taxon>Cryptococcaceae</taxon>
        <taxon>Kwoniella</taxon>
    </lineage>
</organism>
<evidence type="ECO:0000256" key="5">
    <source>
        <dbReference type="ARBA" id="ARBA00023242"/>
    </source>
</evidence>
<gene>
    <name evidence="8" type="ORF">I316_07504</name>
</gene>
<feature type="domain" description="Zn(2)-C6 fungal-type" evidence="7">
    <location>
        <begin position="15"/>
        <end position="45"/>
    </location>
</feature>
<evidence type="ECO:0000256" key="3">
    <source>
        <dbReference type="ARBA" id="ARBA00023015"/>
    </source>
</evidence>
<dbReference type="PANTHER" id="PTHR47338:SF29">
    <property type="entry name" value="ZN(2)-C6 FUNGAL-TYPE DOMAIN-CONTAINING PROTEIN"/>
    <property type="match status" value="1"/>
</dbReference>
<evidence type="ECO:0000256" key="2">
    <source>
        <dbReference type="ARBA" id="ARBA00022723"/>
    </source>
</evidence>
<sequence length="617" mass="68755">MPAAVKNRPLARGDACQGCKARKVRCPAERPSCANCVKRKRECVYNSSPSQSYEATTTLTPDQPQSQPLPELITPPLDPVPSSSRSSFSNTTTAATNTNINGQLPTPGSFPTAGPSPVIDSSDFGSFLEPDTHWMSDLGMIGVFPWTSGNDQTVPSPHTHFDISALMRQDDISTGALDPRSTDVTDAERDHLLLLYFTNQRVFGFDMHIATFYQSLQLADPAGRPHPCLLNAMYLVTCRVSPVESLRQKESLFYSRAKEQMDAAIGKDGKMFDAMRAGTLITCYLFASQRHAEAWAMLGQTVHITIACGLDRLDSSVGFDYEPSAREKRRGLGSYIQPPASQLELADRIHAFWAIFLVDRCAAIALEWPAGFDQDRISTPLPRPWAEYETNDAHLHTCDERLSDLFAPLDQPKSKTCQIDHHTDFGHIIQAIALMHRSSIRPNKTEQEFILGCLKRWNGSLPDTLRQPQRAADGSINVTAGTASLQMITLCTEIFTYSADTHPRPDSRALDAARRMIGVLHLLKDANVGDVNLFVIVLWCRVARLLIWESKVLEAANDTFAAASYTKDAQFILSFLQQLGHIPLAREGLSELKEFWNDNLEQFEHNNDNRRRASRYT</sequence>
<dbReference type="InterPro" id="IPR007219">
    <property type="entry name" value="XnlR_reg_dom"/>
</dbReference>
<dbReference type="AlphaFoldDB" id="A0A1B9GIS8"/>
<dbReference type="InterPro" id="IPR050815">
    <property type="entry name" value="TF_fung"/>
</dbReference>
<dbReference type="GO" id="GO:0005634">
    <property type="term" value="C:nucleus"/>
    <property type="evidence" value="ECO:0007669"/>
    <property type="project" value="UniProtKB-SubCell"/>
</dbReference>
<feature type="compositionally biased region" description="Low complexity" evidence="6">
    <location>
        <begin position="82"/>
        <end position="99"/>
    </location>
</feature>
<proteinExistence type="predicted"/>
<dbReference type="GO" id="GO:0006351">
    <property type="term" value="P:DNA-templated transcription"/>
    <property type="evidence" value="ECO:0007669"/>
    <property type="project" value="InterPro"/>
</dbReference>
<dbReference type="SMART" id="SM00066">
    <property type="entry name" value="GAL4"/>
    <property type="match status" value="1"/>
</dbReference>
<dbReference type="Gene3D" id="4.10.240.10">
    <property type="entry name" value="Zn(2)-C6 fungal-type DNA-binding domain"/>
    <property type="match status" value="1"/>
</dbReference>
<keyword evidence="9" id="KW-1185">Reference proteome</keyword>
<keyword evidence="3" id="KW-0805">Transcription regulation</keyword>
<dbReference type="GO" id="GO:0008270">
    <property type="term" value="F:zinc ion binding"/>
    <property type="evidence" value="ECO:0007669"/>
    <property type="project" value="InterPro"/>
</dbReference>
<reference evidence="8 9" key="1">
    <citation type="submission" date="2013-07" db="EMBL/GenBank/DDBJ databases">
        <title>The Genome Sequence of Cryptococcus heveanensis BCC8398.</title>
        <authorList>
            <consortium name="The Broad Institute Genome Sequencing Platform"/>
            <person name="Cuomo C."/>
            <person name="Litvintseva A."/>
            <person name="Chen Y."/>
            <person name="Heitman J."/>
            <person name="Sun S."/>
            <person name="Springer D."/>
            <person name="Dromer F."/>
            <person name="Young S.K."/>
            <person name="Zeng Q."/>
            <person name="Gargeya S."/>
            <person name="Fitzgerald M."/>
            <person name="Abouelleil A."/>
            <person name="Alvarado L."/>
            <person name="Berlin A.M."/>
            <person name="Chapman S.B."/>
            <person name="Dewar J."/>
            <person name="Goldberg J."/>
            <person name="Griggs A."/>
            <person name="Gujja S."/>
            <person name="Hansen M."/>
            <person name="Howarth C."/>
            <person name="Imamovic A."/>
            <person name="Larimer J."/>
            <person name="McCowan C."/>
            <person name="Murphy C."/>
            <person name="Pearson M."/>
            <person name="Priest M."/>
            <person name="Roberts A."/>
            <person name="Saif S."/>
            <person name="Shea T."/>
            <person name="Sykes S."/>
            <person name="Wortman J."/>
            <person name="Nusbaum C."/>
            <person name="Birren B."/>
        </authorList>
    </citation>
    <scope>NUCLEOTIDE SEQUENCE [LARGE SCALE GENOMIC DNA]</scope>
    <source>
        <strain evidence="8 9">BCC8398</strain>
    </source>
</reference>
<name>A0A1B9GIS8_9TREE</name>
<dbReference type="CDD" id="cd12148">
    <property type="entry name" value="fungal_TF_MHR"/>
    <property type="match status" value="1"/>
</dbReference>
<dbReference type="SUPFAM" id="SSF57701">
    <property type="entry name" value="Zn2/Cys6 DNA-binding domain"/>
    <property type="match status" value="1"/>
</dbReference>
<reference evidence="9" key="2">
    <citation type="submission" date="2013-12" db="EMBL/GenBank/DDBJ databases">
        <title>Evolution of pathogenesis and genome organization in the Tremellales.</title>
        <authorList>
            <person name="Cuomo C."/>
            <person name="Litvintseva A."/>
            <person name="Heitman J."/>
            <person name="Chen Y."/>
            <person name="Sun S."/>
            <person name="Springer D."/>
            <person name="Dromer F."/>
            <person name="Young S."/>
            <person name="Zeng Q."/>
            <person name="Chapman S."/>
            <person name="Gujja S."/>
            <person name="Saif S."/>
            <person name="Birren B."/>
        </authorList>
    </citation>
    <scope>NUCLEOTIDE SEQUENCE [LARGE SCALE GENOMIC DNA]</scope>
    <source>
        <strain evidence="9">BCC8398</strain>
    </source>
</reference>
<evidence type="ECO:0000256" key="6">
    <source>
        <dbReference type="SAM" id="MobiDB-lite"/>
    </source>
</evidence>
<dbReference type="STRING" id="1296120.A0A1B9GIS8"/>